<evidence type="ECO:0000256" key="2">
    <source>
        <dbReference type="ARBA" id="ARBA00023315"/>
    </source>
</evidence>
<protein>
    <submittedName>
        <fullName evidence="3">Acetyltransferase</fullName>
    </submittedName>
</protein>
<dbReference type="PATRIC" id="fig|316.105.peg.1860"/>
<evidence type="ECO:0000313" key="4">
    <source>
        <dbReference type="Proteomes" id="UP000025238"/>
    </source>
</evidence>
<reference evidence="3 4" key="1">
    <citation type="submission" date="2014-03" db="EMBL/GenBank/DDBJ databases">
        <title>Complete genome sequence of Pseudomonas stutzeri 19SMN4.</title>
        <authorList>
            <person name="Brunet-Galmes I."/>
            <person name="Nogales B."/>
            <person name="Busquets A."/>
            <person name="Pena A."/>
            <person name="Gomila M."/>
            <person name="Garcia-Valdes E."/>
            <person name="Lalucat J."/>
            <person name="Bennasar A."/>
            <person name="Bosch R."/>
        </authorList>
    </citation>
    <scope>NUCLEOTIDE SEQUENCE [LARGE SCALE GENOMIC DNA]</scope>
    <source>
        <strain evidence="3 4">19SMN4</strain>
    </source>
</reference>
<dbReference type="RefSeq" id="WP_038659339.1">
    <property type="nucleotide sequence ID" value="NZ_CP011854.1"/>
</dbReference>
<dbReference type="SUPFAM" id="SSF55729">
    <property type="entry name" value="Acyl-CoA N-acyltransferases (Nat)"/>
    <property type="match status" value="1"/>
</dbReference>
<dbReference type="EMBL" id="CP007509">
    <property type="protein sequence ID" value="AHY42719.1"/>
    <property type="molecule type" value="Genomic_DNA"/>
</dbReference>
<gene>
    <name evidence="3" type="ORF">UIB01_09570</name>
</gene>
<dbReference type="KEGG" id="pstu:UIB01_09570"/>
<keyword evidence="1 3" id="KW-0808">Transferase</keyword>
<dbReference type="InterPro" id="IPR000182">
    <property type="entry name" value="GNAT_dom"/>
</dbReference>
<dbReference type="GO" id="GO:0016747">
    <property type="term" value="F:acyltransferase activity, transferring groups other than amino-acyl groups"/>
    <property type="evidence" value="ECO:0007669"/>
    <property type="project" value="InterPro"/>
</dbReference>
<dbReference type="InterPro" id="IPR050832">
    <property type="entry name" value="Bact_Acetyltransf"/>
</dbReference>
<dbReference type="PANTHER" id="PTHR43877">
    <property type="entry name" value="AMINOALKYLPHOSPHONATE N-ACETYLTRANSFERASE-RELATED-RELATED"/>
    <property type="match status" value="1"/>
</dbReference>
<dbReference type="Gene3D" id="3.40.630.30">
    <property type="match status" value="1"/>
</dbReference>
<proteinExistence type="predicted"/>
<evidence type="ECO:0000313" key="3">
    <source>
        <dbReference type="EMBL" id="AHY42719.1"/>
    </source>
</evidence>
<sequence>MGDSLFNVRSATALDIPMLIELRGVLLDGTDASYSSRTPEACARWRAAYRTWLSSILGANDNVRVLAVEHRDSGQVIGCATGIIDARAPTAANPNGLSGWVQSVVVAPQFRARGIARELMTTLLRWFDNREVRTVVLQTTEDGAQLYSSLGFQPSGERLLVRQETPT</sequence>
<dbReference type="PROSITE" id="PS51186">
    <property type="entry name" value="GNAT"/>
    <property type="match status" value="1"/>
</dbReference>
<dbReference type="Pfam" id="PF00583">
    <property type="entry name" value="Acetyltransf_1"/>
    <property type="match status" value="1"/>
</dbReference>
<name>A0A023WSC5_STUST</name>
<dbReference type="CDD" id="cd04301">
    <property type="entry name" value="NAT_SF"/>
    <property type="match status" value="1"/>
</dbReference>
<dbReference type="Proteomes" id="UP000025238">
    <property type="component" value="Chromosome"/>
</dbReference>
<organism evidence="3 4">
    <name type="scientific">Stutzerimonas stutzeri</name>
    <name type="common">Pseudomonas stutzeri</name>
    <dbReference type="NCBI Taxonomy" id="316"/>
    <lineage>
        <taxon>Bacteria</taxon>
        <taxon>Pseudomonadati</taxon>
        <taxon>Pseudomonadota</taxon>
        <taxon>Gammaproteobacteria</taxon>
        <taxon>Pseudomonadales</taxon>
        <taxon>Pseudomonadaceae</taxon>
        <taxon>Stutzerimonas</taxon>
    </lineage>
</organism>
<keyword evidence="2" id="KW-0012">Acyltransferase</keyword>
<dbReference type="InterPro" id="IPR016181">
    <property type="entry name" value="Acyl_CoA_acyltransferase"/>
</dbReference>
<accession>A0A023WSC5</accession>
<evidence type="ECO:0000256" key="1">
    <source>
        <dbReference type="ARBA" id="ARBA00022679"/>
    </source>
</evidence>
<dbReference type="AlphaFoldDB" id="A0A023WSC5"/>